<evidence type="ECO:0000259" key="11">
    <source>
        <dbReference type="Pfam" id="PF23096"/>
    </source>
</evidence>
<comment type="caution">
    <text evidence="12">The sequence shown here is derived from an EMBL/GenBank/DDBJ whole genome shotgun (WGS) entry which is preliminary data.</text>
</comment>
<dbReference type="PANTHER" id="PTHR32170:SF3">
    <property type="entry name" value="PROTEASOME ACTIVATOR COMPLEX SUBUNIT 4"/>
    <property type="match status" value="1"/>
</dbReference>
<feature type="domain" description="Proteasome activator complex subunit 4-like HEAT repeat-like" evidence="11">
    <location>
        <begin position="1184"/>
        <end position="1461"/>
    </location>
</feature>
<evidence type="ECO:0000256" key="7">
    <source>
        <dbReference type="ARBA" id="ARBA00023204"/>
    </source>
</evidence>
<evidence type="ECO:0000313" key="12">
    <source>
        <dbReference type="EMBL" id="CAG8434329.1"/>
    </source>
</evidence>
<keyword evidence="7" id="KW-0234">DNA repair</keyword>
<dbReference type="GO" id="GO:0005829">
    <property type="term" value="C:cytosol"/>
    <property type="evidence" value="ECO:0007669"/>
    <property type="project" value="TreeGrafter"/>
</dbReference>
<dbReference type="OrthoDB" id="17907at2759"/>
<sequence>MFSENLPYSSDLKGESENQLNEIIEALCSAAKAKDWGPGCSHWVKQLNSYLDLQYHLSRQIRAQLSKILFELVITPGIDASHAEVFANACVRLLKKKTKIGPEDLTLPWEPLFDIIHRTFFPKSRQKTLVSESKQIGSVVRLVEHAQRFFSPEATKDILARVLPLFNANSIGDAFTVQAYLVRFLPTAPSASPECSPSAWLPTIFSFWYIIPGSMIYQTEFMDLVARVAEDNVGVESNISDLIGIFTIAQVKTVFATGAKMMDLPVGSSTNGGSNSGRGGSASSWASRIDQRAGSAMLLRKKVYSTFPPSGNQKEESVLTYLGDMIQATESFYHPSNFGRWTFSIVRFLQFLGWEFLKRWTDEHKPECKTPMSRRLTPELRRQFVLILRGVTFLSMFGKDPLSVGSSQAALKYLSWLEPSLIFPGLLERVYPSLVTLTETHRTTSSISALSLLAIPLFSRSHYPSGGKHLAPLLHLTIPGIDMNDPIKTISSLIFLTHSIMGVPLIDLTEGNANLSEFQWSGMDIDEREEDNMEIDEEEESARCKASTAEFEEWLAKFLRRVFTIFEYLPSNDRGKMNLYNMETGLVTVLLHACEIVGYQMSEHLQDMTLKMVITFASTTILQNATKPMGYLCSTLTSPNRQKALAQFIPLCRSNIITELQHGASSTPTTSSTHHIQSDTTLHWYQCILYHVSMSSGVALLNHKNDLLDLAKMMVQKCRSRKGYMWTGKFLRMMLVSLTQIYPLECRSVNPQRWNSEDYQKNHHKYWAEPGDPENINVDWHIPSGSELDFAMELLDNFLRPTIERIQNLMDNGTDEDGKVLSNREMTHEFCRRLSIIRNCLSGMTTLVEDDGDVEISDYKDDETEAVHPTKSIPSGYCFTDPNDPRRKIVRQMRKDLGEFLHKLVLYFRNSREDDVDSLKILLKMIKIYLTDRGVEKSKYDASKRGYQYAKGMLKTAHHDKKYPRYLLVKRAYQHHLCRLKQNAFGRRRTKLHDNLLLDLVELSLSSYSEIRKIAQSYLTNASRCFLGAKPLIIPILLKALKPSGTPNSERMKGALYLLGSRTYMYTCLRDWRFVPSFITSICQAQHDDKISVQEMIRKVFYDYLMNYNNTAFKTILTDGLDNAICQILEAHSLSLNEEKFENIRLKTEERMRLQKIKYFELAEPTSDLAEFAVNGLISELPGLRRIAVSTTTRILFHMKQRTFSSGGDVDLITMSKMVNPLKKTIDVPKPLPEDYTDKYLVSSLTPLNESNAENTFLQDKTNMGWYVWSDTITVYSPRTSTSLMPNIDPSCQNAFNKFLESFNSSAFWSALLSYLSQESSRDRDDNFSMINAHLFKSIFQTYEDVFLEIVKPEIVKLCESAEKNQQRAASEILAGLIRGSKHWSLKRLQSLWDWLISVIRPTFNSITPDSLVYWERFLGYCFRNRDPRRVLPLIDLIYNTPLDPASHASFAEAKKLFFINTFISSFSWRIIPKSQSLIDLYFRNIRHPYKQEIIIRGLVKSLEEWRAEKKPTSAGSSEYVNASKTVLAWLYDALTVWQASGTYPLIIPILPSVFSMQDVNDDQDLQAAATHILNIIASFPYPPDMVDSMIEKFIEILTETPSWHVRVKALPVLQVFFFKHLFMLSEEKMIKVMDVVSGKLKDSQIEVRQLAAVTLSGLIRCSQRDAIASLKNQFTRLLDTKIPPRKRTGQAPRATLPPGFQEAVLARHAGVLGLSCLIDAFPYEVPKWMPEVLVKLANYISDPVPIQTTVKKTFADFRRTHQDSWHEDMKQFTEDQLLMLSDMLISPSYYV</sequence>
<dbReference type="Pfam" id="PF16507">
    <property type="entry name" value="HEAT_PSME4_mid"/>
    <property type="match status" value="1"/>
</dbReference>
<evidence type="ECO:0000256" key="4">
    <source>
        <dbReference type="ARBA" id="ARBA00022490"/>
    </source>
</evidence>
<dbReference type="Pfam" id="PF23096">
    <property type="entry name" value="HEAT_PSME4"/>
    <property type="match status" value="1"/>
</dbReference>
<accession>A0A9N8YIM4</accession>
<dbReference type="InterPro" id="IPR011989">
    <property type="entry name" value="ARM-like"/>
</dbReference>
<dbReference type="SUPFAM" id="SSF48371">
    <property type="entry name" value="ARM repeat"/>
    <property type="match status" value="1"/>
</dbReference>
<proteinExistence type="inferred from homology"/>
<dbReference type="InterPro" id="IPR032430">
    <property type="entry name" value="Blm10_mid"/>
</dbReference>
<dbReference type="PANTHER" id="PTHR32170">
    <property type="entry name" value="PROTEASOME ACTIVATOR COMPLEX SUBUNIT 4"/>
    <property type="match status" value="1"/>
</dbReference>
<dbReference type="GO" id="GO:0016607">
    <property type="term" value="C:nuclear speck"/>
    <property type="evidence" value="ECO:0007669"/>
    <property type="project" value="UniProtKB-SubCell"/>
</dbReference>
<name>A0A9N8YIM4_9GLOM</name>
<dbReference type="GO" id="GO:0070628">
    <property type="term" value="F:proteasome binding"/>
    <property type="evidence" value="ECO:0007669"/>
    <property type="project" value="InterPro"/>
</dbReference>
<dbReference type="GO" id="GO:0010499">
    <property type="term" value="P:proteasomal ubiquitin-independent protein catabolic process"/>
    <property type="evidence" value="ECO:0007669"/>
    <property type="project" value="TreeGrafter"/>
</dbReference>
<keyword evidence="8" id="KW-0539">Nucleus</keyword>
<reference evidence="12" key="1">
    <citation type="submission" date="2021-06" db="EMBL/GenBank/DDBJ databases">
        <authorList>
            <person name="Kallberg Y."/>
            <person name="Tangrot J."/>
            <person name="Rosling A."/>
        </authorList>
    </citation>
    <scope>NUCLEOTIDE SEQUENCE</scope>
    <source>
        <strain evidence="12">AZ414A</strain>
    </source>
</reference>
<feature type="domain" description="Proteasome activator Blm10 middle HEAT repeats region" evidence="10">
    <location>
        <begin position="323"/>
        <end position="847"/>
    </location>
</feature>
<protein>
    <submittedName>
        <fullName evidence="12">1354_t:CDS:1</fullName>
    </submittedName>
</protein>
<dbReference type="InterPro" id="IPR035309">
    <property type="entry name" value="PSME4"/>
</dbReference>
<keyword evidence="6" id="KW-0227">DNA damage</keyword>
<evidence type="ECO:0000256" key="8">
    <source>
        <dbReference type="ARBA" id="ARBA00023242"/>
    </source>
</evidence>
<dbReference type="InterPro" id="IPR055455">
    <property type="entry name" value="HEAT_PSME4"/>
</dbReference>
<keyword evidence="4" id="KW-0963">Cytoplasm</keyword>
<evidence type="ECO:0000313" key="13">
    <source>
        <dbReference type="Proteomes" id="UP000789706"/>
    </source>
</evidence>
<comment type="similarity">
    <text evidence="3">Belongs to the BLM10 family.</text>
</comment>
<keyword evidence="13" id="KW-1185">Reference proteome</keyword>
<comment type="subcellular location">
    <subcellularLocation>
        <location evidence="2">Cytoplasm</location>
    </subcellularLocation>
    <subcellularLocation>
        <location evidence="1">Nucleus speckle</location>
    </subcellularLocation>
</comment>
<evidence type="ECO:0000256" key="3">
    <source>
        <dbReference type="ARBA" id="ARBA00005739"/>
    </source>
</evidence>
<evidence type="ECO:0000256" key="2">
    <source>
        <dbReference type="ARBA" id="ARBA00004496"/>
    </source>
</evidence>
<gene>
    <name evidence="12" type="ORF">DEBURN_LOCUS687</name>
</gene>
<dbReference type="EMBL" id="CAJVPK010000025">
    <property type="protein sequence ID" value="CAG8434329.1"/>
    <property type="molecule type" value="Genomic_DNA"/>
</dbReference>
<dbReference type="InterPro" id="IPR016024">
    <property type="entry name" value="ARM-type_fold"/>
</dbReference>
<keyword evidence="5" id="KW-0677">Repeat</keyword>
<dbReference type="Pfam" id="PF11919">
    <property type="entry name" value="PSME4_C"/>
    <property type="match status" value="1"/>
</dbReference>
<evidence type="ECO:0000259" key="9">
    <source>
        <dbReference type="Pfam" id="PF11919"/>
    </source>
</evidence>
<evidence type="ECO:0000256" key="1">
    <source>
        <dbReference type="ARBA" id="ARBA00004324"/>
    </source>
</evidence>
<evidence type="ECO:0000259" key="10">
    <source>
        <dbReference type="Pfam" id="PF16507"/>
    </source>
</evidence>
<evidence type="ECO:0000256" key="6">
    <source>
        <dbReference type="ARBA" id="ARBA00022763"/>
    </source>
</evidence>
<dbReference type="Proteomes" id="UP000789706">
    <property type="component" value="Unassembled WGS sequence"/>
</dbReference>
<feature type="domain" description="Proteasome activator complex subunit 4 C-terminal" evidence="9">
    <location>
        <begin position="1707"/>
        <end position="1792"/>
    </location>
</feature>
<dbReference type="InterPro" id="IPR021843">
    <property type="entry name" value="PSME4_C"/>
</dbReference>
<dbReference type="GO" id="GO:0006281">
    <property type="term" value="P:DNA repair"/>
    <property type="evidence" value="ECO:0007669"/>
    <property type="project" value="UniProtKB-KW"/>
</dbReference>
<evidence type="ECO:0000256" key="5">
    <source>
        <dbReference type="ARBA" id="ARBA00022737"/>
    </source>
</evidence>
<dbReference type="Gene3D" id="1.25.10.10">
    <property type="entry name" value="Leucine-rich Repeat Variant"/>
    <property type="match status" value="1"/>
</dbReference>
<organism evidence="12 13">
    <name type="scientific">Diversispora eburnea</name>
    <dbReference type="NCBI Taxonomy" id="1213867"/>
    <lineage>
        <taxon>Eukaryota</taxon>
        <taxon>Fungi</taxon>
        <taxon>Fungi incertae sedis</taxon>
        <taxon>Mucoromycota</taxon>
        <taxon>Glomeromycotina</taxon>
        <taxon>Glomeromycetes</taxon>
        <taxon>Diversisporales</taxon>
        <taxon>Diversisporaceae</taxon>
        <taxon>Diversispora</taxon>
    </lineage>
</organism>
<dbReference type="GO" id="GO:0016504">
    <property type="term" value="F:peptidase activator activity"/>
    <property type="evidence" value="ECO:0007669"/>
    <property type="project" value="InterPro"/>
</dbReference>